<keyword evidence="2" id="KW-1185">Reference proteome</keyword>
<comment type="caution">
    <text evidence="1">The sequence shown here is derived from an EMBL/GenBank/DDBJ whole genome shotgun (WGS) entry which is preliminary data.</text>
</comment>
<dbReference type="EMBL" id="JAFCMP010000368">
    <property type="protein sequence ID" value="KAG5180681.1"/>
    <property type="molecule type" value="Genomic_DNA"/>
</dbReference>
<protein>
    <submittedName>
        <fullName evidence="1">Uncharacterized protein</fullName>
    </submittedName>
</protein>
<sequence>MHQPWAHSLDEICAFWVAGIVRCNQRGRVWLAAAVARTGADTLAFGALGKVISAQKDHFQALAAAPVLANSTRPQAAFGGRYVWTGRMRGGSSGGGGGAVTVVWDDACSADVFRLDVALPPSAADGATATRGARVRSITSVPCPAAGGNGSGDVAEGCTWLAEVAHEPLPVPTGTAPPPRALELARVLYIVYTLRFLQVLLQAGHDRVRFVFVSAVQQLARVA</sequence>
<proteinExistence type="predicted"/>
<evidence type="ECO:0000313" key="2">
    <source>
        <dbReference type="Proteomes" id="UP000664859"/>
    </source>
</evidence>
<accession>A0A835YSZ6</accession>
<evidence type="ECO:0000313" key="1">
    <source>
        <dbReference type="EMBL" id="KAG5180681.1"/>
    </source>
</evidence>
<reference evidence="1" key="1">
    <citation type="submission" date="2021-02" db="EMBL/GenBank/DDBJ databases">
        <title>First Annotated Genome of the Yellow-green Alga Tribonema minus.</title>
        <authorList>
            <person name="Mahan K.M."/>
        </authorList>
    </citation>
    <scope>NUCLEOTIDE SEQUENCE</scope>
    <source>
        <strain evidence="1">UTEX B ZZ1240</strain>
    </source>
</reference>
<name>A0A835YSZ6_9STRA</name>
<gene>
    <name evidence="1" type="ORF">JKP88DRAFT_246625</name>
</gene>
<organism evidence="1 2">
    <name type="scientific">Tribonema minus</name>
    <dbReference type="NCBI Taxonomy" id="303371"/>
    <lineage>
        <taxon>Eukaryota</taxon>
        <taxon>Sar</taxon>
        <taxon>Stramenopiles</taxon>
        <taxon>Ochrophyta</taxon>
        <taxon>PX clade</taxon>
        <taxon>Xanthophyceae</taxon>
        <taxon>Tribonematales</taxon>
        <taxon>Tribonemataceae</taxon>
        <taxon>Tribonema</taxon>
    </lineage>
</organism>
<dbReference type="AlphaFoldDB" id="A0A835YSZ6"/>
<dbReference type="Proteomes" id="UP000664859">
    <property type="component" value="Unassembled WGS sequence"/>
</dbReference>